<accession>L2GQQ9</accession>
<dbReference type="InParanoid" id="L2GQQ9"/>
<dbReference type="HOGENOM" id="CLU_1519004_0_0_1"/>
<evidence type="ECO:0000313" key="1">
    <source>
        <dbReference type="EMBL" id="ELA45949.1"/>
    </source>
</evidence>
<dbReference type="AlphaFoldDB" id="L2GQQ9"/>
<evidence type="ECO:0000313" key="2">
    <source>
        <dbReference type="Proteomes" id="UP000011081"/>
    </source>
</evidence>
<dbReference type="Proteomes" id="UP000011081">
    <property type="component" value="Unassembled WGS sequence"/>
</dbReference>
<organism evidence="1 2">
    <name type="scientific">Vavraia culicis (isolate floridensis)</name>
    <name type="common">Microsporidian parasite</name>
    <dbReference type="NCBI Taxonomy" id="948595"/>
    <lineage>
        <taxon>Eukaryota</taxon>
        <taxon>Fungi</taxon>
        <taxon>Fungi incertae sedis</taxon>
        <taxon>Microsporidia</taxon>
        <taxon>Pleistophoridae</taxon>
        <taxon>Vavraia</taxon>
    </lineage>
</organism>
<dbReference type="EMBL" id="GL877478">
    <property type="protein sequence ID" value="ELA45949.1"/>
    <property type="molecule type" value="Genomic_DNA"/>
</dbReference>
<sequence length="177" mass="19015">MASSCGRGCANIGTVKSRQNDVGIQTSALSLFLPHHMRVCRLARRGIACRKNRWQSACTATTAINEKSSNPCTARTYRVALCRSALSSGTDDSHARSSEPFVAIRGTAEAASNLVQLSLMCCATLSMSNFLQVAAGHISEKADLLTAASYNVSSRTHHDSFCLFSAARFVRVKTAPR</sequence>
<name>L2GQQ9_VAVCU</name>
<dbReference type="RefSeq" id="XP_008075564.1">
    <property type="nucleotide sequence ID" value="XM_008077373.1"/>
</dbReference>
<dbReference type="GeneID" id="19880418"/>
<dbReference type="VEuPathDB" id="MicrosporidiaDB:VCUG_02557"/>
<protein>
    <submittedName>
        <fullName evidence="1">Uncharacterized protein</fullName>
    </submittedName>
</protein>
<reference evidence="2" key="1">
    <citation type="submission" date="2011-03" db="EMBL/GenBank/DDBJ databases">
        <title>The genome sequence of Vavraia culicis strain floridensis.</title>
        <authorList>
            <consortium name="The Broad Institute Genome Sequencing Platform"/>
            <person name="Cuomo C."/>
            <person name="Becnel J."/>
            <person name="Sanscrainte N."/>
            <person name="Young S.K."/>
            <person name="Zeng Q."/>
            <person name="Gargeya S."/>
            <person name="Fitzgerald M."/>
            <person name="Haas B."/>
            <person name="Abouelleil A."/>
            <person name="Alvarado L."/>
            <person name="Arachchi H.M."/>
            <person name="Berlin A."/>
            <person name="Chapman S.B."/>
            <person name="Gearin G."/>
            <person name="Goldberg J."/>
            <person name="Griggs A."/>
            <person name="Gujja S."/>
            <person name="Hansen M."/>
            <person name="Heiman D."/>
            <person name="Howarth C."/>
            <person name="Larimer J."/>
            <person name="Lui A."/>
            <person name="MacDonald P.J.P."/>
            <person name="McCowen C."/>
            <person name="Montmayeur A."/>
            <person name="Murphy C."/>
            <person name="Neiman D."/>
            <person name="Pearson M."/>
            <person name="Priest M."/>
            <person name="Roberts A."/>
            <person name="Saif S."/>
            <person name="Shea T."/>
            <person name="Sisk P."/>
            <person name="Stolte C."/>
            <person name="Sykes S."/>
            <person name="Wortman J."/>
            <person name="Nusbaum C."/>
            <person name="Birren B."/>
        </authorList>
    </citation>
    <scope>NUCLEOTIDE SEQUENCE [LARGE SCALE GENOMIC DNA]</scope>
    <source>
        <strain evidence="2">floridensis</strain>
    </source>
</reference>
<keyword evidence="2" id="KW-1185">Reference proteome</keyword>
<gene>
    <name evidence="1" type="ORF">VCUG_02557</name>
</gene>
<proteinExistence type="predicted"/>